<feature type="domain" description="Immunoglobulin I-set" evidence="1">
    <location>
        <begin position="99"/>
        <end position="156"/>
    </location>
</feature>
<reference evidence="2 4" key="1">
    <citation type="journal article" date="2014" name="Nat. Genet.">
        <title>Genome and transcriptome of the porcine whipworm Trichuris suis.</title>
        <authorList>
            <person name="Jex A.R."/>
            <person name="Nejsum P."/>
            <person name="Schwarz E.M."/>
            <person name="Hu L."/>
            <person name="Young N.D."/>
            <person name="Hall R.S."/>
            <person name="Korhonen P.K."/>
            <person name="Liao S."/>
            <person name="Thamsborg S."/>
            <person name="Xia J."/>
            <person name="Xu P."/>
            <person name="Wang S."/>
            <person name="Scheerlinck J.P."/>
            <person name="Hofmann A."/>
            <person name="Sternberg P.W."/>
            <person name="Wang J."/>
            <person name="Gasser R.B."/>
        </authorList>
    </citation>
    <scope>NUCLEOTIDE SEQUENCE [LARGE SCALE GENOMIC DNA]</scope>
    <source>
        <strain evidence="3">DCEP-RM93F</strain>
        <strain evidence="2">DCEP-RM93M</strain>
    </source>
</reference>
<sequence length="156" mass="17934">MLHPHFPILGSPSSCEGHVVAEPLGRIVPSVKPEPLGQRTAADSYYQYRDRSARNNADWPEPNPPLGRIAHFSSLRKLEPSKYQDTFFDSREAQQHYLHASQSTPFYRRVIADSPAVISWCRDDCELKQSVKYRKKCEANDYTLTINRTKLEDRGE</sequence>
<dbReference type="InterPro" id="IPR013098">
    <property type="entry name" value="Ig_I-set"/>
</dbReference>
<dbReference type="SUPFAM" id="SSF48726">
    <property type="entry name" value="Immunoglobulin"/>
    <property type="match status" value="1"/>
</dbReference>
<dbReference type="AlphaFoldDB" id="A0A085LVF5"/>
<dbReference type="InterPro" id="IPR036179">
    <property type="entry name" value="Ig-like_dom_sf"/>
</dbReference>
<protein>
    <recommendedName>
        <fullName evidence="1">Immunoglobulin I-set domain-containing protein</fullName>
    </recommendedName>
</protein>
<dbReference type="EMBL" id="KL367504">
    <property type="protein sequence ID" value="KFD68453.1"/>
    <property type="molecule type" value="Genomic_DNA"/>
</dbReference>
<dbReference type="Gene3D" id="2.60.40.10">
    <property type="entry name" value="Immunoglobulins"/>
    <property type="match status" value="1"/>
</dbReference>
<dbReference type="EMBL" id="KL363281">
    <property type="protein sequence ID" value="KFD48951.1"/>
    <property type="molecule type" value="Genomic_DNA"/>
</dbReference>
<evidence type="ECO:0000313" key="3">
    <source>
        <dbReference type="EMBL" id="KFD68453.1"/>
    </source>
</evidence>
<gene>
    <name evidence="2" type="ORF">M513_10192</name>
    <name evidence="3" type="ORF">M514_10192</name>
</gene>
<dbReference type="Proteomes" id="UP000030758">
    <property type="component" value="Unassembled WGS sequence"/>
</dbReference>
<proteinExistence type="predicted"/>
<accession>A0A085LVF5</accession>
<keyword evidence="4" id="KW-1185">Reference proteome</keyword>
<organism evidence="2 4">
    <name type="scientific">Trichuris suis</name>
    <name type="common">pig whipworm</name>
    <dbReference type="NCBI Taxonomy" id="68888"/>
    <lineage>
        <taxon>Eukaryota</taxon>
        <taxon>Metazoa</taxon>
        <taxon>Ecdysozoa</taxon>
        <taxon>Nematoda</taxon>
        <taxon>Enoplea</taxon>
        <taxon>Dorylaimia</taxon>
        <taxon>Trichinellida</taxon>
        <taxon>Trichuridae</taxon>
        <taxon>Trichuris</taxon>
    </lineage>
</organism>
<evidence type="ECO:0000259" key="1">
    <source>
        <dbReference type="Pfam" id="PF07679"/>
    </source>
</evidence>
<name>A0A085LVF5_9BILA</name>
<evidence type="ECO:0000313" key="4">
    <source>
        <dbReference type="Proteomes" id="UP000030764"/>
    </source>
</evidence>
<dbReference type="InterPro" id="IPR013783">
    <property type="entry name" value="Ig-like_fold"/>
</dbReference>
<evidence type="ECO:0000313" key="2">
    <source>
        <dbReference type="EMBL" id="KFD48951.1"/>
    </source>
</evidence>
<dbReference type="Proteomes" id="UP000030764">
    <property type="component" value="Unassembled WGS sequence"/>
</dbReference>
<dbReference type="Pfam" id="PF07679">
    <property type="entry name" value="I-set"/>
    <property type="match status" value="1"/>
</dbReference>